<dbReference type="Proteomes" id="UP000198995">
    <property type="component" value="Unassembled WGS sequence"/>
</dbReference>
<dbReference type="RefSeq" id="WP_091791976.1">
    <property type="nucleotide sequence ID" value="NZ_FNAF01000008.1"/>
</dbReference>
<accession>A0A1G6XXA2</accession>
<dbReference type="AlphaFoldDB" id="A0A1G6XXA2"/>
<organism evidence="1 2">
    <name type="scientific">Peptococcus niger</name>
    <dbReference type="NCBI Taxonomy" id="2741"/>
    <lineage>
        <taxon>Bacteria</taxon>
        <taxon>Bacillati</taxon>
        <taxon>Bacillota</taxon>
        <taxon>Clostridia</taxon>
        <taxon>Eubacteriales</taxon>
        <taxon>Peptococcaceae</taxon>
        <taxon>Peptococcus</taxon>
    </lineage>
</organism>
<evidence type="ECO:0000313" key="1">
    <source>
        <dbReference type="EMBL" id="SDD82652.1"/>
    </source>
</evidence>
<evidence type="ECO:0000313" key="2">
    <source>
        <dbReference type="Proteomes" id="UP000198995"/>
    </source>
</evidence>
<dbReference type="EMBL" id="FNAF01000008">
    <property type="protein sequence ID" value="SDD82652.1"/>
    <property type="molecule type" value="Genomic_DNA"/>
</dbReference>
<gene>
    <name evidence="1" type="ORF">SAMN04489866_10816</name>
</gene>
<proteinExistence type="predicted"/>
<dbReference type="STRING" id="2741.SAMN04489866_10816"/>
<reference evidence="1 2" key="1">
    <citation type="submission" date="2016-10" db="EMBL/GenBank/DDBJ databases">
        <authorList>
            <person name="de Groot N.N."/>
        </authorList>
    </citation>
    <scope>NUCLEOTIDE SEQUENCE [LARGE SCALE GENOMIC DNA]</scope>
    <source>
        <strain evidence="1 2">DSM 20475</strain>
    </source>
</reference>
<keyword evidence="2" id="KW-1185">Reference proteome</keyword>
<sequence length="117" mass="13693">MIFNVNGEQKELIAHEFKPNTAVEDMPENTEELLEDLLSGHKKDLLHHRYKVDADDFAEMEALVNLNNENQALHAQLTADEQARYDDWEMTRCMRDAMHMAEKEHEFLKGLLAERPE</sequence>
<protein>
    <submittedName>
        <fullName evidence="1">Uncharacterized protein</fullName>
    </submittedName>
</protein>
<name>A0A1G6XXA2_PEPNI</name>